<dbReference type="Pfam" id="PF00239">
    <property type="entry name" value="Resolvase"/>
    <property type="match status" value="1"/>
</dbReference>
<protein>
    <submittedName>
        <fullName evidence="6">Recombinase family protein</fullName>
    </submittedName>
</protein>
<name>A0A345CU87_9GAMM</name>
<evidence type="ECO:0000256" key="2">
    <source>
        <dbReference type="ARBA" id="ARBA00022908"/>
    </source>
</evidence>
<evidence type="ECO:0000256" key="1">
    <source>
        <dbReference type="ARBA" id="ARBA00009913"/>
    </source>
</evidence>
<dbReference type="PROSITE" id="PS51736">
    <property type="entry name" value="RECOMBINASES_3"/>
    <property type="match status" value="1"/>
</dbReference>
<dbReference type="Gene3D" id="1.10.10.60">
    <property type="entry name" value="Homeodomain-like"/>
    <property type="match status" value="1"/>
</dbReference>
<gene>
    <name evidence="6" type="ORF">AV903_14750</name>
</gene>
<dbReference type="PANTHER" id="PTHR30461">
    <property type="entry name" value="DNA-INVERTASE FROM LAMBDOID PROPHAGE"/>
    <property type="match status" value="1"/>
</dbReference>
<dbReference type="AlphaFoldDB" id="A0A345CU87"/>
<reference evidence="6 7" key="1">
    <citation type="submission" date="2016-01" db="EMBL/GenBank/DDBJ databases">
        <authorList>
            <person name="Oliw E.H."/>
        </authorList>
    </citation>
    <scope>NUCLEOTIDE SEQUENCE [LARGE SCALE GENOMIC DNA]</scope>
    <source>
        <strain evidence="6 7">MDcuke</strain>
    </source>
</reference>
<proteinExistence type="inferred from homology"/>
<dbReference type="Proteomes" id="UP000264980">
    <property type="component" value="Chromosome"/>
</dbReference>
<organism evidence="6 7">
    <name type="scientific">Erwinia tracheiphila</name>
    <dbReference type="NCBI Taxonomy" id="65700"/>
    <lineage>
        <taxon>Bacteria</taxon>
        <taxon>Pseudomonadati</taxon>
        <taxon>Pseudomonadota</taxon>
        <taxon>Gammaproteobacteria</taxon>
        <taxon>Enterobacterales</taxon>
        <taxon>Erwiniaceae</taxon>
        <taxon>Erwinia</taxon>
    </lineage>
</organism>
<comment type="similarity">
    <text evidence="1">Belongs to the site-specific recombinase resolvase family.</text>
</comment>
<keyword evidence="4" id="KW-0233">DNA recombination</keyword>
<dbReference type="GO" id="GO:0003677">
    <property type="term" value="F:DNA binding"/>
    <property type="evidence" value="ECO:0007669"/>
    <property type="project" value="UniProtKB-KW"/>
</dbReference>
<dbReference type="InterPro" id="IPR006118">
    <property type="entry name" value="Recombinase_CS"/>
</dbReference>
<dbReference type="InterPro" id="IPR036162">
    <property type="entry name" value="Resolvase-like_N_sf"/>
</dbReference>
<accession>A0A345CU87</accession>
<evidence type="ECO:0000313" key="6">
    <source>
        <dbReference type="EMBL" id="AXF77004.1"/>
    </source>
</evidence>
<evidence type="ECO:0000256" key="4">
    <source>
        <dbReference type="ARBA" id="ARBA00023172"/>
    </source>
</evidence>
<dbReference type="SUPFAM" id="SSF46689">
    <property type="entry name" value="Homeodomain-like"/>
    <property type="match status" value="1"/>
</dbReference>
<dbReference type="InterPro" id="IPR050639">
    <property type="entry name" value="SSR_resolvase"/>
</dbReference>
<dbReference type="SMART" id="SM00857">
    <property type="entry name" value="Resolvase"/>
    <property type="match status" value="1"/>
</dbReference>
<sequence length="171" mass="18726">MQSIKRSAGHANTRSCAAAPLTPQACYVQAGDILIVWKLDRLGRSLPHLLDIINQLRNKNVQFRSLTEGMDTTTPSGELLFHLFGALAQYERSLTKERVIAGLEAANRRGKRGGRPLAITGEKLDAIVAALEGGMTKAAICRNFGVKRSTLIDTLNRLNKKNTTTNDTDRP</sequence>
<dbReference type="GO" id="GO:0000150">
    <property type="term" value="F:DNA strand exchange activity"/>
    <property type="evidence" value="ECO:0007669"/>
    <property type="project" value="InterPro"/>
</dbReference>
<keyword evidence="3" id="KW-0238">DNA-binding</keyword>
<dbReference type="PANTHER" id="PTHR30461:SF2">
    <property type="entry name" value="SERINE RECOMBINASE PINE-RELATED"/>
    <property type="match status" value="1"/>
</dbReference>
<dbReference type="Gene3D" id="3.40.50.1390">
    <property type="entry name" value="Resolvase, N-terminal catalytic domain"/>
    <property type="match status" value="1"/>
</dbReference>
<dbReference type="InterPro" id="IPR009057">
    <property type="entry name" value="Homeodomain-like_sf"/>
</dbReference>
<keyword evidence="2" id="KW-0229">DNA integration</keyword>
<dbReference type="CDD" id="cd00569">
    <property type="entry name" value="HTH_Hin_like"/>
    <property type="match status" value="1"/>
</dbReference>
<dbReference type="CDD" id="cd03768">
    <property type="entry name" value="SR_ResInv"/>
    <property type="match status" value="1"/>
</dbReference>
<dbReference type="InterPro" id="IPR006119">
    <property type="entry name" value="Resolv_N"/>
</dbReference>
<dbReference type="EMBL" id="CP013970">
    <property type="protein sequence ID" value="AXF77004.1"/>
    <property type="molecule type" value="Genomic_DNA"/>
</dbReference>
<evidence type="ECO:0000256" key="3">
    <source>
        <dbReference type="ARBA" id="ARBA00023125"/>
    </source>
</evidence>
<dbReference type="GO" id="GO:0015074">
    <property type="term" value="P:DNA integration"/>
    <property type="evidence" value="ECO:0007669"/>
    <property type="project" value="UniProtKB-KW"/>
</dbReference>
<evidence type="ECO:0000259" key="5">
    <source>
        <dbReference type="PROSITE" id="PS51736"/>
    </source>
</evidence>
<dbReference type="PROSITE" id="PS00398">
    <property type="entry name" value="RECOMBINASES_2"/>
    <property type="match status" value="1"/>
</dbReference>
<feature type="domain" description="Resolvase/invertase-type recombinase catalytic" evidence="5">
    <location>
        <begin position="1"/>
        <end position="110"/>
    </location>
</feature>
<evidence type="ECO:0000313" key="7">
    <source>
        <dbReference type="Proteomes" id="UP000264980"/>
    </source>
</evidence>
<dbReference type="SUPFAM" id="SSF53041">
    <property type="entry name" value="Resolvase-like"/>
    <property type="match status" value="1"/>
</dbReference>